<comment type="caution">
    <text evidence="2">The sequence shown here is derived from an EMBL/GenBank/DDBJ whole genome shotgun (WGS) entry which is preliminary data.</text>
</comment>
<dbReference type="PROSITE" id="PS51257">
    <property type="entry name" value="PROKAR_LIPOPROTEIN"/>
    <property type="match status" value="1"/>
</dbReference>
<name>A0A4U1BFQ1_9GAMM</name>
<dbReference type="Proteomes" id="UP000305674">
    <property type="component" value="Unassembled WGS sequence"/>
</dbReference>
<gene>
    <name evidence="2" type="ORF">FCL40_07345</name>
</gene>
<protein>
    <submittedName>
        <fullName evidence="2">Uncharacterized protein</fullName>
    </submittedName>
</protein>
<reference evidence="2 3" key="1">
    <citation type="submission" date="2019-04" db="EMBL/GenBank/DDBJ databases">
        <authorList>
            <person name="Hwang J.C."/>
        </authorList>
    </citation>
    <scope>NUCLEOTIDE SEQUENCE [LARGE SCALE GENOMIC DNA]</scope>
    <source>
        <strain evidence="2 3">IMCC35001</strain>
    </source>
</reference>
<keyword evidence="1" id="KW-0812">Transmembrane</keyword>
<evidence type="ECO:0000256" key="1">
    <source>
        <dbReference type="SAM" id="Phobius"/>
    </source>
</evidence>
<dbReference type="OrthoDB" id="6411507at2"/>
<feature type="transmembrane region" description="Helical" evidence="1">
    <location>
        <begin position="6"/>
        <end position="22"/>
    </location>
</feature>
<organism evidence="2 3">
    <name type="scientific">Ferrimonas sediminicola</name>
    <dbReference type="NCBI Taxonomy" id="2569538"/>
    <lineage>
        <taxon>Bacteria</taxon>
        <taxon>Pseudomonadati</taxon>
        <taxon>Pseudomonadota</taxon>
        <taxon>Gammaproteobacteria</taxon>
        <taxon>Alteromonadales</taxon>
        <taxon>Ferrimonadaceae</taxon>
        <taxon>Ferrimonas</taxon>
    </lineage>
</organism>
<keyword evidence="1" id="KW-1133">Transmembrane helix</keyword>
<evidence type="ECO:0000313" key="2">
    <source>
        <dbReference type="EMBL" id="TKB49957.1"/>
    </source>
</evidence>
<accession>A0A4U1BFQ1</accession>
<sequence>MTKGTAIIFVLAMACFGGYYIFHDGRSISSDIEVAISESSSGERNLASKVAVSITGSSGSVGVSNDSGDYSAVPGLNLEVGDVNGKPERLEVSDSTKFEEAISSTIVKGSINPAAVYPIISAKNFNELLDRLDEASDKTEAASEFEYNVQDYILSSEFNSSLQDSRVSCNNDICMGEFSSVSEDELKEFLDGFLNGDTSPLHANGVVNVYNFTTDGRHGSRVFFNSDSSISGVVTYR</sequence>
<keyword evidence="3" id="KW-1185">Reference proteome</keyword>
<proteinExistence type="predicted"/>
<keyword evidence="1" id="KW-0472">Membrane</keyword>
<dbReference type="AlphaFoldDB" id="A0A4U1BFQ1"/>
<evidence type="ECO:0000313" key="3">
    <source>
        <dbReference type="Proteomes" id="UP000305674"/>
    </source>
</evidence>
<dbReference type="RefSeq" id="WP_136852505.1">
    <property type="nucleotide sequence ID" value="NZ_SWCI01000003.1"/>
</dbReference>
<dbReference type="EMBL" id="SWCI01000003">
    <property type="protein sequence ID" value="TKB49957.1"/>
    <property type="molecule type" value="Genomic_DNA"/>
</dbReference>